<accession>A0A7C3SR87</accession>
<keyword evidence="1" id="KW-0175">Coiled coil</keyword>
<proteinExistence type="predicted"/>
<sequence>MAEAKRLHLKLFVEGIECPVIGATITISPNSPSQAAIDIPPAESALDLKPRSLVFLFFKDFYRTVGNDTDYRLLFAGELMAVSYNKSSLGRSIQLICQDFSNYWDSCWYFKAMGSLFGFGGRGKWAGAAGKTLWDMIMTTGEKIFEVLKKGPEGYEFSITKDKDGKTVIKSQIPGLLGGMVALLKAIGGIYHTKTKYDGVSPFFTLAEWRLKLSRQLGVYPDQGPIKLMKRAGFGYIWDKELAGLGRQFNFRMAINALARYIFYEVYPNPAARYKPPTGMFIDKSASPAVLRGHEKGKDWTDQILVICAHIDDLRKRAANKEKFKGSEVSIILDGMIKDLNGLIQEIKQYQTDTKTKDMEKVKGAIATARKRITDAKKEVKGISKIASSFWKKMDSAEENLRKTIYMGVPSRKGERVESSPDFLYTQLFRPDLWLASPPRCNVIFPEQYTSLTFSRNFTNEITRLLMRFPENWLAGYDALFDTYAYAPRALGQIRNKKLVKKEAGELPYIYADLMEHELYTGVLPHEERARGLKVYGLRDNIVSDDKYKLDYPQKLCNFLFFKYRFGGRTITVSGPFNPYVVAGFPALVIDKEGEGGLHYLGQIITITHSVNQTGGNTVIQMAYARTQKENVRPIEADIDFSKIKIKGVRQFKTYIVGAIDEPKKGDRGLYGGEIENVNPLPKAKGQYPLLGTSRTTRQGPLTKVEVNKKGPAHTFGEQVIAMAGGKDVEVEIKAYNIIEKITREVEQKAGSELPIPFELMCRPAWYGRCWLNERIGAVYQELLGTGSITDPIKLDDSQAFIEADTEALQQPEFEDEDADEEKVLEIEAGSSIAEAVEQIVNMYTYVKQGGYDINEFINSFIWRPIATKIDIMGSSDLMFSLQTGEVLQGTEGFFSRAFGPYDNLFMLVPPDIASIEGVKRGDSAESRLDLRKERYDAVKKYILELTEGGGGIRG</sequence>
<evidence type="ECO:0000313" key="2">
    <source>
        <dbReference type="EMBL" id="HGB30975.1"/>
    </source>
</evidence>
<evidence type="ECO:0000256" key="1">
    <source>
        <dbReference type="SAM" id="Coils"/>
    </source>
</evidence>
<dbReference type="EMBL" id="DTGA01000091">
    <property type="protein sequence ID" value="HGB30975.1"/>
    <property type="molecule type" value="Genomic_DNA"/>
</dbReference>
<comment type="caution">
    <text evidence="2">The sequence shown here is derived from an EMBL/GenBank/DDBJ whole genome shotgun (WGS) entry which is preliminary data.</text>
</comment>
<organism evidence="2">
    <name type="scientific">Dictyoglomus turgidum</name>
    <dbReference type="NCBI Taxonomy" id="513050"/>
    <lineage>
        <taxon>Bacteria</taxon>
        <taxon>Pseudomonadati</taxon>
        <taxon>Dictyoglomota</taxon>
        <taxon>Dictyoglomia</taxon>
        <taxon>Dictyoglomales</taxon>
        <taxon>Dictyoglomaceae</taxon>
        <taxon>Dictyoglomus</taxon>
    </lineage>
</organism>
<name>A0A7C3SR87_9BACT</name>
<dbReference type="AlphaFoldDB" id="A0A7C3SR87"/>
<feature type="coiled-coil region" evidence="1">
    <location>
        <begin position="333"/>
        <end position="379"/>
    </location>
</feature>
<protein>
    <submittedName>
        <fullName evidence="2">Uncharacterized protein</fullName>
    </submittedName>
</protein>
<reference evidence="2" key="1">
    <citation type="journal article" date="2020" name="mSystems">
        <title>Genome- and Community-Level Interaction Insights into Carbon Utilization and Element Cycling Functions of Hydrothermarchaeota in Hydrothermal Sediment.</title>
        <authorList>
            <person name="Zhou Z."/>
            <person name="Liu Y."/>
            <person name="Xu W."/>
            <person name="Pan J."/>
            <person name="Luo Z.H."/>
            <person name="Li M."/>
        </authorList>
    </citation>
    <scope>NUCLEOTIDE SEQUENCE [LARGE SCALE GENOMIC DNA]</scope>
    <source>
        <strain evidence="2">SpSt-751</strain>
    </source>
</reference>
<gene>
    <name evidence="2" type="ORF">ENV35_03760</name>
</gene>